<evidence type="ECO:0000256" key="2">
    <source>
        <dbReference type="ARBA" id="ARBA00022723"/>
    </source>
</evidence>
<dbReference type="Pfam" id="PF00096">
    <property type="entry name" value="zf-C2H2"/>
    <property type="match status" value="2"/>
</dbReference>
<feature type="compositionally biased region" description="Low complexity" evidence="8">
    <location>
        <begin position="411"/>
        <end position="424"/>
    </location>
</feature>
<dbReference type="PROSITE" id="PS50157">
    <property type="entry name" value="ZINC_FINGER_C2H2_2"/>
    <property type="match status" value="2"/>
</dbReference>
<dbReference type="Gene3D" id="3.30.160.60">
    <property type="entry name" value="Classic Zinc Finger"/>
    <property type="match status" value="2"/>
</dbReference>
<dbReference type="RefSeq" id="XP_062771002.1">
    <property type="nucleotide sequence ID" value="XM_062907889.1"/>
</dbReference>
<dbReference type="SMART" id="SM00355">
    <property type="entry name" value="ZnF_C2H2"/>
    <property type="match status" value="2"/>
</dbReference>
<proteinExistence type="predicted"/>
<dbReference type="PANTHER" id="PTHR24394">
    <property type="entry name" value="ZINC FINGER PROTEIN"/>
    <property type="match status" value="1"/>
</dbReference>
<feature type="region of interest" description="Disordered" evidence="8">
    <location>
        <begin position="354"/>
        <end position="451"/>
    </location>
</feature>
<protein>
    <recommendedName>
        <fullName evidence="9">C2H2-type domain-containing protein</fullName>
    </recommendedName>
</protein>
<evidence type="ECO:0000256" key="6">
    <source>
        <dbReference type="ARBA" id="ARBA00023242"/>
    </source>
</evidence>
<dbReference type="PROSITE" id="PS00028">
    <property type="entry name" value="ZINC_FINGER_C2H2_1"/>
    <property type="match status" value="2"/>
</dbReference>
<evidence type="ECO:0000256" key="8">
    <source>
        <dbReference type="SAM" id="MobiDB-lite"/>
    </source>
</evidence>
<feature type="region of interest" description="Disordered" evidence="8">
    <location>
        <begin position="206"/>
        <end position="226"/>
    </location>
</feature>
<keyword evidence="5" id="KW-0862">Zinc</keyword>
<dbReference type="InterPro" id="IPR013087">
    <property type="entry name" value="Znf_C2H2_type"/>
</dbReference>
<organism evidence="10 11">
    <name type="scientific">Podospora pseudopauciseta</name>
    <dbReference type="NCBI Taxonomy" id="2093780"/>
    <lineage>
        <taxon>Eukaryota</taxon>
        <taxon>Fungi</taxon>
        <taxon>Dikarya</taxon>
        <taxon>Ascomycota</taxon>
        <taxon>Pezizomycotina</taxon>
        <taxon>Sordariomycetes</taxon>
        <taxon>Sordariomycetidae</taxon>
        <taxon>Sordariales</taxon>
        <taxon>Podosporaceae</taxon>
        <taxon>Podospora</taxon>
    </lineage>
</organism>
<evidence type="ECO:0000313" key="11">
    <source>
        <dbReference type="Proteomes" id="UP001326199"/>
    </source>
</evidence>
<feature type="domain" description="C2H2-type" evidence="9">
    <location>
        <begin position="485"/>
        <end position="507"/>
    </location>
</feature>
<keyword evidence="11" id="KW-1185">Reference proteome</keyword>
<keyword evidence="3" id="KW-0677">Repeat</keyword>
<feature type="region of interest" description="Disordered" evidence="8">
    <location>
        <begin position="559"/>
        <end position="583"/>
    </location>
</feature>
<comment type="subcellular location">
    <subcellularLocation>
        <location evidence="1">Nucleus</location>
    </subcellularLocation>
</comment>
<keyword evidence="6" id="KW-0539">Nucleus</keyword>
<feature type="domain" description="C2H2-type" evidence="9">
    <location>
        <begin position="456"/>
        <end position="484"/>
    </location>
</feature>
<dbReference type="EMBL" id="JAFFHB010000001">
    <property type="protein sequence ID" value="KAK4673680.1"/>
    <property type="molecule type" value="Genomic_DNA"/>
</dbReference>
<keyword evidence="2" id="KW-0479">Metal-binding</keyword>
<dbReference type="GeneID" id="87928232"/>
<reference evidence="10 11" key="1">
    <citation type="journal article" date="2023" name="bioRxiv">
        <title>High-quality genome assemblies of four members of thePodospora anserinaspecies complex.</title>
        <authorList>
            <person name="Ament-Velasquez S.L."/>
            <person name="Vogan A.A."/>
            <person name="Wallerman O."/>
            <person name="Hartmann F."/>
            <person name="Gautier V."/>
            <person name="Silar P."/>
            <person name="Giraud T."/>
            <person name="Johannesson H."/>
        </authorList>
    </citation>
    <scope>NUCLEOTIDE SEQUENCE [LARGE SCALE GENOMIC DNA]</scope>
    <source>
        <strain evidence="10 11">CBS 411.78</strain>
    </source>
</reference>
<evidence type="ECO:0000256" key="4">
    <source>
        <dbReference type="ARBA" id="ARBA00022771"/>
    </source>
</evidence>
<dbReference type="InterPro" id="IPR036236">
    <property type="entry name" value="Znf_C2H2_sf"/>
</dbReference>
<comment type="caution">
    <text evidence="10">The sequence shown here is derived from an EMBL/GenBank/DDBJ whole genome shotgun (WGS) entry which is preliminary data.</text>
</comment>
<keyword evidence="4 7" id="KW-0863">Zinc-finger</keyword>
<dbReference type="PANTHER" id="PTHR24394:SF44">
    <property type="entry name" value="ZINC FINGER PROTEIN 271-LIKE"/>
    <property type="match status" value="1"/>
</dbReference>
<evidence type="ECO:0000256" key="1">
    <source>
        <dbReference type="ARBA" id="ARBA00004123"/>
    </source>
</evidence>
<evidence type="ECO:0000256" key="7">
    <source>
        <dbReference type="PROSITE-ProRule" id="PRU00042"/>
    </source>
</evidence>
<dbReference type="SUPFAM" id="SSF57667">
    <property type="entry name" value="beta-beta-alpha zinc fingers"/>
    <property type="match status" value="1"/>
</dbReference>
<sequence length="583" mass="62515">MSTAPSYFFYRPGPSVESRPNHFVQQPFHPAFQQQQMMMNLPVVAPLPSTPVYSRPTSSCSSQQGPLLSHTFNGTTISPAVLTPAASPQPINYKSLLALDTGLNEFDGLRSPSTPALSCSGSTVSSPGSTYEMLATPLNPMLSGLDGFETKGKREEEGLECFPDLEPWSSSCSSPQLVPVYLSSRAQAPQTATATLNRQASNDLLSPASCPSLSPSPSPYAPSVSSDDSFCDPRNLTVGSVNSTLAPEFAALPAFCLGEEEDQKFVLRGDSFASSHNAATIFTSQDLHRTLPSSFTTGDLSDFDSDDEFQGLAILSEPLVSQASSRSRSCSETSFKCEEDFEDSDCFAASYLPSPPSSCEDADEHQPKRQKKSADSCCSKPAMNVAAEADAQSGAAQDQSQTPANQDNTTSEAQNNNSGANSASPDTADTPSGTPAAPTNRRGRKQSLTEDPSKTFVCEQCNRRFRRQEHLKRHYRSLHTEDKPFECHECGKKFSRSDNLSQHARTHGAGAISLDLLDGSDMAAAAAAGHLGQGYPHPHGISLAPDYHTLGHVLFQISAEIPGSESSSDESTESSRKKRKRSE</sequence>
<evidence type="ECO:0000256" key="3">
    <source>
        <dbReference type="ARBA" id="ARBA00022737"/>
    </source>
</evidence>
<evidence type="ECO:0000313" key="10">
    <source>
        <dbReference type="EMBL" id="KAK4673680.1"/>
    </source>
</evidence>
<evidence type="ECO:0000259" key="9">
    <source>
        <dbReference type="PROSITE" id="PS50157"/>
    </source>
</evidence>
<gene>
    <name evidence="10" type="ORF">QC763_113070</name>
</gene>
<dbReference type="Proteomes" id="UP001326199">
    <property type="component" value="Unassembled WGS sequence"/>
</dbReference>
<feature type="compositionally biased region" description="Low complexity" evidence="8">
    <location>
        <begin position="386"/>
        <end position="401"/>
    </location>
</feature>
<accession>A0ABR0I0G7</accession>
<name>A0ABR0I0G7_9PEZI</name>
<evidence type="ECO:0000256" key="5">
    <source>
        <dbReference type="ARBA" id="ARBA00022833"/>
    </source>
</evidence>